<evidence type="ECO:0000313" key="2">
    <source>
        <dbReference type="Proteomes" id="UP000683360"/>
    </source>
</evidence>
<dbReference type="AlphaFoldDB" id="A0A8S3SJP6"/>
<protein>
    <submittedName>
        <fullName evidence="1">Uncharacterized protein</fullName>
    </submittedName>
</protein>
<name>A0A8S3SJP6_MYTED</name>
<keyword evidence="2" id="KW-1185">Reference proteome</keyword>
<evidence type="ECO:0000313" key="1">
    <source>
        <dbReference type="EMBL" id="CAG2217150.1"/>
    </source>
</evidence>
<organism evidence="1 2">
    <name type="scientific">Mytilus edulis</name>
    <name type="common">Blue mussel</name>
    <dbReference type="NCBI Taxonomy" id="6550"/>
    <lineage>
        <taxon>Eukaryota</taxon>
        <taxon>Metazoa</taxon>
        <taxon>Spiralia</taxon>
        <taxon>Lophotrochozoa</taxon>
        <taxon>Mollusca</taxon>
        <taxon>Bivalvia</taxon>
        <taxon>Autobranchia</taxon>
        <taxon>Pteriomorphia</taxon>
        <taxon>Mytilida</taxon>
        <taxon>Mytiloidea</taxon>
        <taxon>Mytilidae</taxon>
        <taxon>Mytilinae</taxon>
        <taxon>Mytilus</taxon>
    </lineage>
</organism>
<gene>
    <name evidence="1" type="ORF">MEDL_30848</name>
</gene>
<dbReference type="EMBL" id="CAJPWZ010001504">
    <property type="protein sequence ID" value="CAG2217150.1"/>
    <property type="molecule type" value="Genomic_DNA"/>
</dbReference>
<comment type="caution">
    <text evidence="1">The sequence shown here is derived from an EMBL/GenBank/DDBJ whole genome shotgun (WGS) entry which is preliminary data.</text>
</comment>
<dbReference type="OrthoDB" id="6162638at2759"/>
<accession>A0A8S3SJP6</accession>
<dbReference type="Proteomes" id="UP000683360">
    <property type="component" value="Unassembled WGS sequence"/>
</dbReference>
<reference evidence="1" key="1">
    <citation type="submission" date="2021-03" db="EMBL/GenBank/DDBJ databases">
        <authorList>
            <person name="Bekaert M."/>
        </authorList>
    </citation>
    <scope>NUCLEOTIDE SEQUENCE</scope>
</reference>
<dbReference type="InterPro" id="IPR011042">
    <property type="entry name" value="6-blade_b-propeller_TolB-like"/>
</dbReference>
<dbReference type="SUPFAM" id="SSF101898">
    <property type="entry name" value="NHL repeat"/>
    <property type="match status" value="1"/>
</dbReference>
<proteinExistence type="predicted"/>
<sequence>MLYNNGSFNNFVMECTLNPNLDGLIREIKAFGDMKKNNREKHVSFSWKSNSSAQLFKPMSRSKSIGNLHVRLVRKIDIQNAYQNYISGCAISEAGNIFLLPIYSNKLLNYDSNGQFRSESRIVSQEYCIGYDLAMVDSKTVAVSSGGNSPKTIYLIDMDSAEMKQELELDDWCHGFCYHNGSFIYCTYDNGIKIIDMSQGNLTNVRTLSNAPKMVEGTYVTSNENGIFHSNWKDDSVVCYDFRGQVQWKFNSSLVRKPLGITLDSYSNIYLAGSESNNVVVISPDGKQFKELIRECDGLVDPRAIYFDKRKNLLLVANHNAGAFLFDVYNV</sequence>
<dbReference type="Gene3D" id="2.120.10.30">
    <property type="entry name" value="TolB, C-terminal domain"/>
    <property type="match status" value="1"/>
</dbReference>